<dbReference type="Pfam" id="PF01471">
    <property type="entry name" value="PG_binding_1"/>
    <property type="match status" value="1"/>
</dbReference>
<feature type="domain" description="Peptidoglycan binding-like" evidence="5">
    <location>
        <begin position="242"/>
        <end position="290"/>
    </location>
</feature>
<evidence type="ECO:0000256" key="1">
    <source>
        <dbReference type="ARBA" id="ARBA00004196"/>
    </source>
</evidence>
<comment type="subcellular location">
    <subcellularLocation>
        <location evidence="1">Cell envelope</location>
    </subcellularLocation>
</comment>
<feature type="region of interest" description="Disordered" evidence="3">
    <location>
        <begin position="79"/>
        <end position="121"/>
    </location>
</feature>
<dbReference type="InterPro" id="IPR002477">
    <property type="entry name" value="Peptidoglycan-bd-like"/>
</dbReference>
<dbReference type="Proteomes" id="UP000807371">
    <property type="component" value="Unassembled WGS sequence"/>
</dbReference>
<feature type="compositionally biased region" description="Low complexity" evidence="3">
    <location>
        <begin position="375"/>
        <end position="385"/>
    </location>
</feature>
<feature type="region of interest" description="Disordered" evidence="3">
    <location>
        <begin position="1"/>
        <end position="49"/>
    </location>
</feature>
<reference evidence="6 7" key="1">
    <citation type="submission" date="2020-09" db="EMBL/GenBank/DDBJ databases">
        <title>Biosynthesis of the nuclear factor of activated T cells inhibitor NFAT-133 and its congeners in Streptomyces pactum.</title>
        <authorList>
            <person name="Zhou W."/>
            <person name="Posri P."/>
            <person name="Abugrain M.E."/>
            <person name="Weisberg A.J."/>
            <person name="Chang J.H."/>
            <person name="Mahmud T."/>
        </authorList>
    </citation>
    <scope>NUCLEOTIDE SEQUENCE [LARGE SCALE GENOMIC DNA]</scope>
    <source>
        <strain evidence="6 7">ATCC 27456</strain>
    </source>
</reference>
<feature type="compositionally biased region" description="Gly residues" evidence="3">
    <location>
        <begin position="177"/>
        <end position="239"/>
    </location>
</feature>
<feature type="region of interest" description="Disordered" evidence="3">
    <location>
        <begin position="171"/>
        <end position="242"/>
    </location>
</feature>
<keyword evidence="2" id="KW-0175">Coiled coil</keyword>
<accession>A0ABS0NDT8</accession>
<evidence type="ECO:0000259" key="5">
    <source>
        <dbReference type="Pfam" id="PF01471"/>
    </source>
</evidence>
<dbReference type="PANTHER" id="PTHR32347">
    <property type="entry name" value="EFFLUX SYSTEM COMPONENT YKNX-RELATED"/>
    <property type="match status" value="1"/>
</dbReference>
<evidence type="ECO:0000313" key="7">
    <source>
        <dbReference type="Proteomes" id="UP000807371"/>
    </source>
</evidence>
<proteinExistence type="predicted"/>
<dbReference type="SUPFAM" id="SSF47090">
    <property type="entry name" value="PGBD-like"/>
    <property type="match status" value="1"/>
</dbReference>
<dbReference type="InterPro" id="IPR036366">
    <property type="entry name" value="PGBDSf"/>
</dbReference>
<name>A0ABS0NDT8_9ACTN</name>
<feature type="transmembrane region" description="Helical" evidence="4">
    <location>
        <begin position="58"/>
        <end position="78"/>
    </location>
</feature>
<evidence type="ECO:0000256" key="2">
    <source>
        <dbReference type="ARBA" id="ARBA00023054"/>
    </source>
</evidence>
<dbReference type="EMBL" id="JACYXC010000001">
    <property type="protein sequence ID" value="MBH5333367.1"/>
    <property type="molecule type" value="Genomic_DNA"/>
</dbReference>
<dbReference type="Gene3D" id="2.40.420.20">
    <property type="match status" value="1"/>
</dbReference>
<evidence type="ECO:0000256" key="3">
    <source>
        <dbReference type="SAM" id="MobiDB-lite"/>
    </source>
</evidence>
<evidence type="ECO:0000256" key="4">
    <source>
        <dbReference type="SAM" id="Phobius"/>
    </source>
</evidence>
<gene>
    <name evidence="6" type="ORF">IHE55_00535</name>
</gene>
<keyword evidence="4" id="KW-1133">Transmembrane helix</keyword>
<organism evidence="6 7">
    <name type="scientific">Streptomyces pactum</name>
    <dbReference type="NCBI Taxonomy" id="68249"/>
    <lineage>
        <taxon>Bacteria</taxon>
        <taxon>Bacillati</taxon>
        <taxon>Actinomycetota</taxon>
        <taxon>Actinomycetes</taxon>
        <taxon>Kitasatosporales</taxon>
        <taxon>Streptomycetaceae</taxon>
        <taxon>Streptomyces</taxon>
    </lineage>
</organism>
<keyword evidence="4" id="KW-0472">Membrane</keyword>
<protein>
    <submittedName>
        <fullName evidence="6">Peptidoglycan-binding protein</fullName>
    </submittedName>
</protein>
<feature type="compositionally biased region" description="Low complexity" evidence="3">
    <location>
        <begin position="93"/>
        <end position="102"/>
    </location>
</feature>
<dbReference type="InterPro" id="IPR036365">
    <property type="entry name" value="PGBD-like_sf"/>
</dbReference>
<feature type="compositionally biased region" description="Low complexity" evidence="3">
    <location>
        <begin position="17"/>
        <end position="41"/>
    </location>
</feature>
<keyword evidence="4" id="KW-0812">Transmembrane</keyword>
<sequence length="488" mass="48097">MSRSTGGPGDEETARPTADTADAVSTTDARTDPAGAPAGTAGAQGGTAAGRWRRRGPLIAGAVVVVATAVGVAGALGLGGDEADSDGAGGRSSGTTRVTRGTLTDETKIDGNLGHGPQVPVPVRAEGTVTWLPQPGDTVRRGQTLLRVDDRPVVLFYGSLPMYRGLAVDGARPADGSGDGGTDARGAGDGGARGDAGGPGADGGTTGGPGDGRSDGPGSGGGTAGGTGPGNGPAGGAGPLRGMDVKQFETNLAALGYGGFTVDDTYSSLTADAVERWQQDLGLPPTGTVGIRDVVYAPGPVRIAGTTVRVGAEAGGEPLTYTSTSRMVVVDAPAADMGWAKRGTEVTVDLPDGRSVKGRVSRIGTEAAPARGDAPEGAGATDGGAAENATVQVVVTFADQEALGRLEGGPVTVRYVSRERRNVLTVPVAALVALAEGGHGLELADGAGDAGTGGPGRFVPVETGLFADGRVEVSGPGVREGMKVRIPR</sequence>
<dbReference type="Gene3D" id="1.10.101.10">
    <property type="entry name" value="PGBD-like superfamily/PGBD"/>
    <property type="match status" value="1"/>
</dbReference>
<dbReference type="InterPro" id="IPR050465">
    <property type="entry name" value="UPF0194_transport"/>
</dbReference>
<evidence type="ECO:0000313" key="6">
    <source>
        <dbReference type="EMBL" id="MBH5333367.1"/>
    </source>
</evidence>
<keyword evidence="7" id="KW-1185">Reference proteome</keyword>
<feature type="region of interest" description="Disordered" evidence="3">
    <location>
        <begin position="364"/>
        <end position="385"/>
    </location>
</feature>
<comment type="caution">
    <text evidence="6">The sequence shown here is derived from an EMBL/GenBank/DDBJ whole genome shotgun (WGS) entry which is preliminary data.</text>
</comment>